<keyword evidence="5" id="KW-1185">Reference proteome</keyword>
<name>A0A2A4FTN3_9SPHN</name>
<dbReference type="InterPro" id="IPR011006">
    <property type="entry name" value="CheY-like_superfamily"/>
</dbReference>
<dbReference type="CDD" id="cd17546">
    <property type="entry name" value="REC_hyHK_CKI1_RcsC-like"/>
    <property type="match status" value="1"/>
</dbReference>
<sequence>MMEKYGILLIDDEAAYHAMVSALLGGRGVEVAAVADSDEALAAVMRQRFALILLDIQLGADDGRELVGSLRRMRPWLADCPIVAFTTMRPAAGESYFIDRGFDGWLPKPFKAADLIALARRWLGADRVGELSEESPLAKLLGEEAAASMIERLHVHLSEAVAEIDGGADPRPVGHRVGGLAGTLGFPALSAAWLSLQDNSAAWPTVRALTLETLGGNGASRR</sequence>
<comment type="caution">
    <text evidence="4">The sequence shown here is derived from an EMBL/GenBank/DDBJ whole genome shotgun (WGS) entry which is preliminary data.</text>
</comment>
<organism evidence="4 5">
    <name type="scientific">Rhizorhabdus dicambivorans</name>
    <dbReference type="NCBI Taxonomy" id="1850238"/>
    <lineage>
        <taxon>Bacteria</taxon>
        <taxon>Pseudomonadati</taxon>
        <taxon>Pseudomonadota</taxon>
        <taxon>Alphaproteobacteria</taxon>
        <taxon>Sphingomonadales</taxon>
        <taxon>Sphingomonadaceae</taxon>
        <taxon>Rhizorhabdus</taxon>
    </lineage>
</organism>
<dbReference type="GO" id="GO:0000160">
    <property type="term" value="P:phosphorelay signal transduction system"/>
    <property type="evidence" value="ECO:0007669"/>
    <property type="project" value="InterPro"/>
</dbReference>
<gene>
    <name evidence="4" type="ORF">COO09_18720</name>
</gene>
<dbReference type="InterPro" id="IPR001789">
    <property type="entry name" value="Sig_transdc_resp-reg_receiver"/>
</dbReference>
<protein>
    <submittedName>
        <fullName evidence="4">Response regulator</fullName>
    </submittedName>
</protein>
<reference evidence="4 5" key="1">
    <citation type="submission" date="2017-09" db="EMBL/GenBank/DDBJ databases">
        <title>The Catabolism of 3,6-Dichlorosalicylic acid is Initiated by the Cytochrome P450 Monooxygenase DsmABC in Rhizorhabdus dicambivorans Ndbn-20.</title>
        <authorList>
            <person name="Na L."/>
        </authorList>
    </citation>
    <scope>NUCLEOTIDE SEQUENCE [LARGE SCALE GENOMIC DNA]</scope>
    <source>
        <strain evidence="4 5">Ndbn-20m</strain>
    </source>
</reference>
<dbReference type="PANTHER" id="PTHR44591:SF3">
    <property type="entry name" value="RESPONSE REGULATORY DOMAIN-CONTAINING PROTEIN"/>
    <property type="match status" value="1"/>
</dbReference>
<evidence type="ECO:0000313" key="4">
    <source>
        <dbReference type="EMBL" id="PCE40751.1"/>
    </source>
</evidence>
<proteinExistence type="predicted"/>
<evidence type="ECO:0000256" key="2">
    <source>
        <dbReference type="PROSITE-ProRule" id="PRU00169"/>
    </source>
</evidence>
<evidence type="ECO:0000259" key="3">
    <source>
        <dbReference type="PROSITE" id="PS50110"/>
    </source>
</evidence>
<dbReference type="KEGG" id="rdi:CMV14_09610"/>
<dbReference type="SMART" id="SM00448">
    <property type="entry name" value="REC"/>
    <property type="match status" value="1"/>
</dbReference>
<dbReference type="Pfam" id="PF00072">
    <property type="entry name" value="Response_reg"/>
    <property type="match status" value="1"/>
</dbReference>
<keyword evidence="1 2" id="KW-0597">Phosphoprotein</keyword>
<evidence type="ECO:0000313" key="5">
    <source>
        <dbReference type="Proteomes" id="UP000218934"/>
    </source>
</evidence>
<feature type="domain" description="Response regulatory" evidence="3">
    <location>
        <begin position="6"/>
        <end position="123"/>
    </location>
</feature>
<dbReference type="SUPFAM" id="SSF52172">
    <property type="entry name" value="CheY-like"/>
    <property type="match status" value="1"/>
</dbReference>
<dbReference type="OrthoDB" id="7428133at2"/>
<dbReference type="PROSITE" id="PS50110">
    <property type="entry name" value="RESPONSE_REGULATORY"/>
    <property type="match status" value="1"/>
</dbReference>
<dbReference type="PANTHER" id="PTHR44591">
    <property type="entry name" value="STRESS RESPONSE REGULATOR PROTEIN 1"/>
    <property type="match status" value="1"/>
</dbReference>
<dbReference type="Proteomes" id="UP000218934">
    <property type="component" value="Unassembled WGS sequence"/>
</dbReference>
<evidence type="ECO:0000256" key="1">
    <source>
        <dbReference type="ARBA" id="ARBA00022553"/>
    </source>
</evidence>
<dbReference type="EMBL" id="NWUF01000023">
    <property type="protein sequence ID" value="PCE40751.1"/>
    <property type="molecule type" value="Genomic_DNA"/>
</dbReference>
<dbReference type="InterPro" id="IPR050595">
    <property type="entry name" value="Bact_response_regulator"/>
</dbReference>
<dbReference type="Gene3D" id="3.40.50.2300">
    <property type="match status" value="1"/>
</dbReference>
<dbReference type="AlphaFoldDB" id="A0A2A4FTN3"/>
<feature type="modified residue" description="4-aspartylphosphate" evidence="2">
    <location>
        <position position="55"/>
    </location>
</feature>
<accession>A0A2A4FTN3</accession>